<sequence length="168" mass="19114">MPEKIVGGMHGFCKEMGRHHIVHCRSLVFLSHYFPDSSLQATLYPGAIFKSLLFKMEVPTFNGLLHAYNMTALDETLDVQRIEILVGSIFSVFGALTSIRPGRTSMLGSSLITWGILRETLYAVYARRRIEVFSFPTLLIATLLAFLSIKSDVRYLIRSFRPRRQKKA</sequence>
<evidence type="ECO:0000313" key="2">
    <source>
        <dbReference type="Proteomes" id="UP001062846"/>
    </source>
</evidence>
<proteinExistence type="predicted"/>
<dbReference type="EMBL" id="CM046394">
    <property type="protein sequence ID" value="KAI8547896.1"/>
    <property type="molecule type" value="Genomic_DNA"/>
</dbReference>
<reference evidence="1" key="1">
    <citation type="submission" date="2022-02" db="EMBL/GenBank/DDBJ databases">
        <title>Plant Genome Project.</title>
        <authorList>
            <person name="Zhang R.-G."/>
        </authorList>
    </citation>
    <scope>NUCLEOTIDE SEQUENCE</scope>
    <source>
        <strain evidence="1">AT1</strain>
    </source>
</reference>
<dbReference type="Proteomes" id="UP001062846">
    <property type="component" value="Chromosome 7"/>
</dbReference>
<protein>
    <submittedName>
        <fullName evidence="1">Uncharacterized protein</fullName>
    </submittedName>
</protein>
<organism evidence="1 2">
    <name type="scientific">Rhododendron molle</name>
    <name type="common">Chinese azalea</name>
    <name type="synonym">Azalea mollis</name>
    <dbReference type="NCBI Taxonomy" id="49168"/>
    <lineage>
        <taxon>Eukaryota</taxon>
        <taxon>Viridiplantae</taxon>
        <taxon>Streptophyta</taxon>
        <taxon>Embryophyta</taxon>
        <taxon>Tracheophyta</taxon>
        <taxon>Spermatophyta</taxon>
        <taxon>Magnoliopsida</taxon>
        <taxon>eudicotyledons</taxon>
        <taxon>Gunneridae</taxon>
        <taxon>Pentapetalae</taxon>
        <taxon>asterids</taxon>
        <taxon>Ericales</taxon>
        <taxon>Ericaceae</taxon>
        <taxon>Ericoideae</taxon>
        <taxon>Rhodoreae</taxon>
        <taxon>Rhododendron</taxon>
    </lineage>
</organism>
<evidence type="ECO:0000313" key="1">
    <source>
        <dbReference type="EMBL" id="KAI8547896.1"/>
    </source>
</evidence>
<keyword evidence="2" id="KW-1185">Reference proteome</keyword>
<accession>A0ACC0N4V8</accession>
<comment type="caution">
    <text evidence="1">The sequence shown here is derived from an EMBL/GenBank/DDBJ whole genome shotgun (WGS) entry which is preliminary data.</text>
</comment>
<name>A0ACC0N4V8_RHOML</name>
<gene>
    <name evidence="1" type="ORF">RHMOL_Rhmol07G0231000</name>
</gene>